<evidence type="ECO:0000256" key="1">
    <source>
        <dbReference type="SAM" id="MobiDB-lite"/>
    </source>
</evidence>
<proteinExistence type="predicted"/>
<dbReference type="EMBL" id="JAAAHY010001834">
    <property type="protein sequence ID" value="KAF9946505.1"/>
    <property type="molecule type" value="Genomic_DNA"/>
</dbReference>
<evidence type="ECO:0000313" key="3">
    <source>
        <dbReference type="Proteomes" id="UP000738359"/>
    </source>
</evidence>
<organism evidence="2 3">
    <name type="scientific">Mortierella alpina</name>
    <name type="common">Oleaginous fungus</name>
    <name type="synonym">Mortierella renispora</name>
    <dbReference type="NCBI Taxonomy" id="64518"/>
    <lineage>
        <taxon>Eukaryota</taxon>
        <taxon>Fungi</taxon>
        <taxon>Fungi incertae sedis</taxon>
        <taxon>Mucoromycota</taxon>
        <taxon>Mortierellomycotina</taxon>
        <taxon>Mortierellomycetes</taxon>
        <taxon>Mortierellales</taxon>
        <taxon>Mortierellaceae</taxon>
        <taxon>Mortierella</taxon>
    </lineage>
</organism>
<reference evidence="2" key="1">
    <citation type="journal article" date="2020" name="Fungal Divers.">
        <title>Resolving the Mortierellaceae phylogeny through synthesis of multi-gene phylogenetics and phylogenomics.</title>
        <authorList>
            <person name="Vandepol N."/>
            <person name="Liber J."/>
            <person name="Desiro A."/>
            <person name="Na H."/>
            <person name="Kennedy M."/>
            <person name="Barry K."/>
            <person name="Grigoriev I.V."/>
            <person name="Miller A.N."/>
            <person name="O'Donnell K."/>
            <person name="Stajich J.E."/>
            <person name="Bonito G."/>
        </authorList>
    </citation>
    <scope>NUCLEOTIDE SEQUENCE</scope>
    <source>
        <strain evidence="2">CK1249</strain>
    </source>
</reference>
<accession>A0A9P6LVF6</accession>
<feature type="region of interest" description="Disordered" evidence="1">
    <location>
        <begin position="1"/>
        <end position="38"/>
    </location>
</feature>
<keyword evidence="3" id="KW-1185">Reference proteome</keyword>
<gene>
    <name evidence="2" type="ORF">BGZ70_003190</name>
</gene>
<name>A0A9P6LVF6_MORAP</name>
<comment type="caution">
    <text evidence="2">The sequence shown here is derived from an EMBL/GenBank/DDBJ whole genome shotgun (WGS) entry which is preliminary data.</text>
</comment>
<dbReference type="AlphaFoldDB" id="A0A9P6LVF6"/>
<sequence>MVANKPFESKGSTQAGPREDHNFDSQVNDASTADMRPGSKLEMCSGVVVIRGLRS</sequence>
<protein>
    <submittedName>
        <fullName evidence="2">Uncharacterized protein</fullName>
    </submittedName>
</protein>
<dbReference type="Proteomes" id="UP000738359">
    <property type="component" value="Unassembled WGS sequence"/>
</dbReference>
<evidence type="ECO:0000313" key="2">
    <source>
        <dbReference type="EMBL" id="KAF9946505.1"/>
    </source>
</evidence>